<dbReference type="Proteomes" id="UP001231941">
    <property type="component" value="Unassembled WGS sequence"/>
</dbReference>
<sequence>MWGLGKYRTKFGKWLDSSPYSQIEFAKISKVSRETVSKICANDDYIPGTSIKKKVMRVVNVSDPNKKPYHFWDL</sequence>
<gene>
    <name evidence="1" type="ORF">Q5Y73_09615</name>
</gene>
<accession>A0ABT9IZ14</accession>
<evidence type="ECO:0000313" key="1">
    <source>
        <dbReference type="EMBL" id="MDP5274367.1"/>
    </source>
</evidence>
<evidence type="ECO:0000313" key="2">
    <source>
        <dbReference type="Proteomes" id="UP001231941"/>
    </source>
</evidence>
<comment type="caution">
    <text evidence="1">The sequence shown here is derived from an EMBL/GenBank/DDBJ whole genome shotgun (WGS) entry which is preliminary data.</text>
</comment>
<dbReference type="EMBL" id="JAVAMP010000003">
    <property type="protein sequence ID" value="MDP5274367.1"/>
    <property type="molecule type" value="Genomic_DNA"/>
</dbReference>
<dbReference type="RefSeq" id="WP_305991678.1">
    <property type="nucleotide sequence ID" value="NZ_JAVAMP010000003.1"/>
</dbReference>
<proteinExistence type="predicted"/>
<dbReference type="SUPFAM" id="SSF47413">
    <property type="entry name" value="lambda repressor-like DNA-binding domains"/>
    <property type="match status" value="1"/>
</dbReference>
<name>A0ABT9IZ14_9BACL</name>
<dbReference type="InterPro" id="IPR010982">
    <property type="entry name" value="Lambda_DNA-bd_dom_sf"/>
</dbReference>
<organism evidence="1 2">
    <name type="scientific">Chengkuizengella axinellae</name>
    <dbReference type="NCBI Taxonomy" id="3064388"/>
    <lineage>
        <taxon>Bacteria</taxon>
        <taxon>Bacillati</taxon>
        <taxon>Bacillota</taxon>
        <taxon>Bacilli</taxon>
        <taxon>Bacillales</taxon>
        <taxon>Paenibacillaceae</taxon>
        <taxon>Chengkuizengella</taxon>
    </lineage>
</organism>
<protein>
    <submittedName>
        <fullName evidence="1">Helix-turn-helix transcriptional regulator</fullName>
    </submittedName>
</protein>
<keyword evidence="2" id="KW-1185">Reference proteome</keyword>
<reference evidence="1 2" key="1">
    <citation type="submission" date="2023-08" db="EMBL/GenBank/DDBJ databases">
        <authorList>
            <person name="Park J.-S."/>
        </authorList>
    </citation>
    <scope>NUCLEOTIDE SEQUENCE [LARGE SCALE GENOMIC DNA]</scope>
    <source>
        <strain evidence="1 2">2205SS18-9</strain>
    </source>
</reference>